<reference evidence="14" key="2">
    <citation type="submission" date="2025-08" db="UniProtKB">
        <authorList>
            <consortium name="Ensembl"/>
        </authorList>
    </citation>
    <scope>IDENTIFICATION</scope>
</reference>
<evidence type="ECO:0000256" key="6">
    <source>
        <dbReference type="ARBA" id="ARBA00022729"/>
    </source>
</evidence>
<dbReference type="HOGENOM" id="CLU_117688_0_0_1"/>
<evidence type="ECO:0000256" key="10">
    <source>
        <dbReference type="PIRSR" id="PIRSR036899-50"/>
    </source>
</evidence>
<dbReference type="InterPro" id="IPR000566">
    <property type="entry name" value="Lipocln_cytosolic_FA-bd_dom"/>
</dbReference>
<reference evidence="15" key="1">
    <citation type="submission" date="2011-03" db="EMBL/GenBank/DDBJ databases">
        <title>Version 3 of the genome sequence of Otolemur garnettii (Bushbaby).</title>
        <authorList>
            <consortium name="The Broad Institute Genome Sequencing Platform"/>
            <person name="Di Palma F."/>
            <person name="Johnson J."/>
            <person name="Lander E.S."/>
            <person name="Lindblad-Toh K."/>
            <person name="Jaffe D.B."/>
            <person name="Gnerre S."/>
            <person name="MacCallum I."/>
            <person name="Przybylski D."/>
            <person name="Ribeiro F.J."/>
            <person name="Burton J.N."/>
            <person name="Walker B.J."/>
            <person name="Sharpe T."/>
            <person name="Hall G."/>
        </authorList>
    </citation>
    <scope>NUCLEOTIDE SEQUENCE [LARGE SCALE GENOMIC DNA]</scope>
</reference>
<dbReference type="GO" id="GO:0002682">
    <property type="term" value="P:regulation of immune system process"/>
    <property type="evidence" value="ECO:0007669"/>
    <property type="project" value="InterPro"/>
</dbReference>
<sequence length="207" mass="23961">MALPWVLAVLSLLPLMDAHSPLCANLTAVPITNASLDRISGKRFYIASALRDPEYKKASMEISADFFYLAPNKTEDKIELREYQTIKDKCVYNFSYLNVQRENGTISKYEGGKEHYAQLVLLKDPKIFIFAFFLEDEQNRGLTFYADKPEATEEQLEEFYEMLACAGMLKSEVVYTDIKKDACEPLEKQHKKEEEERRKEKDSKEDT</sequence>
<keyword evidence="5 9" id="KW-0964">Secreted</keyword>
<evidence type="ECO:0000256" key="7">
    <source>
        <dbReference type="ARBA" id="ARBA00023157"/>
    </source>
</evidence>
<dbReference type="STRING" id="30611.ENSOGAP00000009004"/>
<dbReference type="PIRSF" id="PIRSF036899">
    <property type="entry name" value="AGP"/>
    <property type="match status" value="1"/>
</dbReference>
<proteinExistence type="inferred from homology"/>
<dbReference type="PANTHER" id="PTHR11967:SF2">
    <property type="entry name" value="ALPHA-1-ACID GLYCOPROTEIN 1"/>
    <property type="match status" value="1"/>
</dbReference>
<organism evidence="14 15">
    <name type="scientific">Otolemur garnettii</name>
    <name type="common">Small-eared galago</name>
    <name type="synonym">Garnett's greater bushbaby</name>
    <dbReference type="NCBI Taxonomy" id="30611"/>
    <lineage>
        <taxon>Eukaryota</taxon>
        <taxon>Metazoa</taxon>
        <taxon>Chordata</taxon>
        <taxon>Craniata</taxon>
        <taxon>Vertebrata</taxon>
        <taxon>Euteleostomi</taxon>
        <taxon>Mammalia</taxon>
        <taxon>Eutheria</taxon>
        <taxon>Euarchontoglires</taxon>
        <taxon>Primates</taxon>
        <taxon>Strepsirrhini</taxon>
        <taxon>Lorisiformes</taxon>
        <taxon>Galagidae</taxon>
        <taxon>Otolemur</taxon>
    </lineage>
</organism>
<keyword evidence="3 9" id="KW-0813">Transport</keyword>
<dbReference type="GO" id="GO:0032760">
    <property type="term" value="P:positive regulation of tumor necrosis factor production"/>
    <property type="evidence" value="ECO:0007669"/>
    <property type="project" value="UniProtKB-ARBA"/>
</dbReference>
<dbReference type="Ensembl" id="ENSOGAT00000010080.2">
    <property type="protein sequence ID" value="ENSOGAP00000009004.2"/>
    <property type="gene ID" value="ENSOGAG00000010078.2"/>
</dbReference>
<evidence type="ECO:0000256" key="9">
    <source>
        <dbReference type="PIRNR" id="PIRNR036899"/>
    </source>
</evidence>
<dbReference type="PRINTS" id="PR00708">
    <property type="entry name" value="A1AGLPROTEIN"/>
</dbReference>
<keyword evidence="15" id="KW-1185">Reference proteome</keyword>
<evidence type="ECO:0000256" key="8">
    <source>
        <dbReference type="ARBA" id="ARBA00023180"/>
    </source>
</evidence>
<keyword evidence="8" id="KW-0325">Glycoprotein</keyword>
<dbReference type="OMA" id="KTFMLAF"/>
<dbReference type="GO" id="GO:0035580">
    <property type="term" value="C:specific granule lumen"/>
    <property type="evidence" value="ECO:0007669"/>
    <property type="project" value="UniProtKB-ARBA"/>
</dbReference>
<dbReference type="GeneTree" id="ENSGT00390000012130"/>
<dbReference type="InterPro" id="IPR012674">
    <property type="entry name" value="Calycin"/>
</dbReference>
<feature type="region of interest" description="Disordered" evidence="11">
    <location>
        <begin position="185"/>
        <end position="207"/>
    </location>
</feature>
<accession>H0X1W6</accession>
<evidence type="ECO:0000259" key="13">
    <source>
        <dbReference type="Pfam" id="PF00061"/>
    </source>
</evidence>
<evidence type="ECO:0000256" key="4">
    <source>
        <dbReference type="ARBA" id="ARBA00022486"/>
    </source>
</evidence>
<feature type="signal peptide" evidence="12">
    <location>
        <begin position="1"/>
        <end position="18"/>
    </location>
</feature>
<reference evidence="14" key="3">
    <citation type="submission" date="2025-09" db="UniProtKB">
        <authorList>
            <consortium name="Ensembl"/>
        </authorList>
    </citation>
    <scope>IDENTIFICATION</scope>
</reference>
<dbReference type="EMBL" id="AAQR03034709">
    <property type="status" value="NOT_ANNOTATED_CDS"/>
    <property type="molecule type" value="Genomic_DNA"/>
</dbReference>
<dbReference type="Pfam" id="PF00061">
    <property type="entry name" value="Lipocalin"/>
    <property type="match status" value="1"/>
</dbReference>
<keyword evidence="6 12" id="KW-0732">Signal</keyword>
<comment type="function">
    <text evidence="9">Functions as transport protein in the blood stream.</text>
</comment>
<evidence type="ECO:0000313" key="15">
    <source>
        <dbReference type="Proteomes" id="UP000005225"/>
    </source>
</evidence>
<feature type="chain" id="PRO_5003544288" description="Alpha-1-acid glycoprotein" evidence="12">
    <location>
        <begin position="19"/>
        <end position="207"/>
    </location>
</feature>
<dbReference type="PANTHER" id="PTHR11967">
    <property type="entry name" value="ALPHA-1-ACID GLYCOPROTEIN"/>
    <property type="match status" value="1"/>
</dbReference>
<dbReference type="FunFam" id="2.40.128.20:FF:000012">
    <property type="entry name" value="Alpha-1-acid glycoprotein 2"/>
    <property type="match status" value="1"/>
</dbReference>
<dbReference type="FunCoup" id="H0X1W6">
    <property type="interactions" value="201"/>
</dbReference>
<protein>
    <recommendedName>
        <fullName evidence="9">Alpha-1-acid glycoprotein</fullName>
    </recommendedName>
</protein>
<comment type="subcellular location">
    <subcellularLocation>
        <location evidence="1 9">Secreted</location>
    </subcellularLocation>
</comment>
<evidence type="ECO:0000256" key="11">
    <source>
        <dbReference type="SAM" id="MobiDB-lite"/>
    </source>
</evidence>
<evidence type="ECO:0000256" key="1">
    <source>
        <dbReference type="ARBA" id="ARBA00004613"/>
    </source>
</evidence>
<dbReference type="Proteomes" id="UP000005225">
    <property type="component" value="Unassembled WGS sequence"/>
</dbReference>
<dbReference type="Gene3D" id="2.40.128.20">
    <property type="match status" value="1"/>
</dbReference>
<dbReference type="CDD" id="cd19451">
    <property type="entry name" value="lipocalin_AGP-like"/>
    <property type="match status" value="1"/>
</dbReference>
<feature type="domain" description="Lipocalin/cytosolic fatty-acid binding" evidence="13">
    <location>
        <begin position="41"/>
        <end position="179"/>
    </location>
</feature>
<feature type="disulfide bond" evidence="10">
    <location>
        <begin position="90"/>
        <end position="183"/>
    </location>
</feature>
<dbReference type="InParanoid" id="H0X1W6"/>
<dbReference type="InterPro" id="IPR001500">
    <property type="entry name" value="A1A_glycop"/>
</dbReference>
<evidence type="ECO:0000256" key="2">
    <source>
        <dbReference type="ARBA" id="ARBA00006889"/>
    </source>
</evidence>
<feature type="disulfide bond" evidence="10">
    <location>
        <begin position="23"/>
        <end position="165"/>
    </location>
</feature>
<keyword evidence="4" id="KW-0011">Acute phase</keyword>
<dbReference type="AlphaFoldDB" id="H0X1W6"/>
<dbReference type="GO" id="GO:0005615">
    <property type="term" value="C:extracellular space"/>
    <property type="evidence" value="ECO:0007669"/>
    <property type="project" value="InterPro"/>
</dbReference>
<evidence type="ECO:0000256" key="5">
    <source>
        <dbReference type="ARBA" id="ARBA00022525"/>
    </source>
</evidence>
<dbReference type="eggNOG" id="ENOG502S0Q2">
    <property type="taxonomic scope" value="Eukaryota"/>
</dbReference>
<comment type="similarity">
    <text evidence="2 9">Belongs to the calycin superfamily. Lipocalin family.</text>
</comment>
<evidence type="ECO:0000313" key="14">
    <source>
        <dbReference type="Ensembl" id="ENSOGAP00000009004.2"/>
    </source>
</evidence>
<dbReference type="GO" id="GO:0006953">
    <property type="term" value="P:acute-phase response"/>
    <property type="evidence" value="ECO:0007669"/>
    <property type="project" value="UniProtKB-KW"/>
</dbReference>
<evidence type="ECO:0000256" key="3">
    <source>
        <dbReference type="ARBA" id="ARBA00022448"/>
    </source>
</evidence>
<name>H0X1W6_OTOGA</name>
<keyword evidence="7 10" id="KW-1015">Disulfide bond</keyword>
<evidence type="ECO:0000256" key="12">
    <source>
        <dbReference type="SAM" id="SignalP"/>
    </source>
</evidence>
<dbReference type="SUPFAM" id="SSF50814">
    <property type="entry name" value="Lipocalins"/>
    <property type="match status" value="1"/>
</dbReference>